<evidence type="ECO:0000256" key="3">
    <source>
        <dbReference type="ARBA" id="ARBA00022692"/>
    </source>
</evidence>
<feature type="transmembrane region" description="Helical" evidence="7">
    <location>
        <begin position="220"/>
        <end position="238"/>
    </location>
</feature>
<feature type="transmembrane region" description="Helical" evidence="7">
    <location>
        <begin position="154"/>
        <end position="174"/>
    </location>
</feature>
<feature type="transmembrane region" description="Helical" evidence="7">
    <location>
        <begin position="328"/>
        <end position="349"/>
    </location>
</feature>
<proteinExistence type="inferred from homology"/>
<evidence type="ECO:0000256" key="6">
    <source>
        <dbReference type="SAM" id="MobiDB-lite"/>
    </source>
</evidence>
<evidence type="ECO:0000256" key="4">
    <source>
        <dbReference type="ARBA" id="ARBA00022989"/>
    </source>
</evidence>
<reference evidence="9" key="2">
    <citation type="submission" date="2023-05" db="EMBL/GenBank/DDBJ databases">
        <authorList>
            <consortium name="Lawrence Berkeley National Laboratory"/>
            <person name="Steindorff A."/>
            <person name="Hensen N."/>
            <person name="Bonometti L."/>
            <person name="Westerberg I."/>
            <person name="Brannstrom I.O."/>
            <person name="Guillou S."/>
            <person name="Cros-Aarteil S."/>
            <person name="Calhoun S."/>
            <person name="Haridas S."/>
            <person name="Kuo A."/>
            <person name="Mondo S."/>
            <person name="Pangilinan J."/>
            <person name="Riley R."/>
            <person name="Labutti K."/>
            <person name="Andreopoulos B."/>
            <person name="Lipzen A."/>
            <person name="Chen C."/>
            <person name="Yanf M."/>
            <person name="Daum C."/>
            <person name="Ng V."/>
            <person name="Clum A."/>
            <person name="Ohm R."/>
            <person name="Martin F."/>
            <person name="Silar P."/>
            <person name="Natvig D."/>
            <person name="Lalanne C."/>
            <person name="Gautier V."/>
            <person name="Ament-Velasquez S.L."/>
            <person name="Kruys A."/>
            <person name="Hutchinson M.I."/>
            <person name="Powell A.J."/>
            <person name="Barry K."/>
            <person name="Miller A.N."/>
            <person name="Grigoriev I.V."/>
            <person name="Debuchy R."/>
            <person name="Gladieux P."/>
            <person name="Thoren M.H."/>
            <person name="Johannesson H."/>
        </authorList>
    </citation>
    <scope>NUCLEOTIDE SEQUENCE</scope>
    <source>
        <strain evidence="9">PSN243</strain>
    </source>
</reference>
<dbReference type="Proteomes" id="UP001321760">
    <property type="component" value="Unassembled WGS sequence"/>
</dbReference>
<feature type="transmembrane region" description="Helical" evidence="7">
    <location>
        <begin position="93"/>
        <end position="112"/>
    </location>
</feature>
<feature type="transmembrane region" description="Helical" evidence="7">
    <location>
        <begin position="63"/>
        <end position="81"/>
    </location>
</feature>
<feature type="transmembrane region" description="Helical" evidence="7">
    <location>
        <begin position="250"/>
        <end position="274"/>
    </location>
</feature>
<keyword evidence="3 7" id="KW-0812">Transmembrane</keyword>
<keyword evidence="4 7" id="KW-1133">Transmembrane helix</keyword>
<name>A0AAV9GC07_9PEZI</name>
<sequence length="551" mass="58154">MSSPDSSDIESTPPKPQPKRPPSFHITFLALNLCVFISTINTINLASALPAIASSLSATTSQAFWTSIVLLFVQCIAQPIYGTLAEIFGRKSCMVSALVVFALASLFAALAPNIEALIAARAIQGVGTGGINVCVNVLIVDLVPRRERAKTSGLVSLAGAVGLVAGVLMGSALSMRDWRLIFWVNLPLAVVPMGLFVCFLKEDRGSDKGDWTGKMRGMDWAGMVLFSGSVSGILYALVTGGNGYQVWASAPTLTALVLGIVGLGCFVAFEGLVAGKIQGLGAPFIPLRLFSQRTAAFGFLVTFLHAMILWAIPYYYLLYLNISASKSLLQASILVLPSTFIIPISAAGSGILMSRLSHFKYFNTAAFGLMVAGCACLSTLRADPSMGQIIGFQFLFNIGGGILFPGRLVAVQAAQRELPGGEDGEEDRSDVRLATSLVSFMTSLGQGFGIAMGSTALQSAWDNYLGDAISRGELGVGEAFVVPGSQAAKSADIISDFPPLIAAMYRQIAALSIARVWYACTALAVVGLFAAMASRNLSLQHKTEEKQKEGS</sequence>
<reference evidence="9" key="1">
    <citation type="journal article" date="2023" name="Mol. Phylogenet. Evol.">
        <title>Genome-scale phylogeny and comparative genomics of the fungal order Sordariales.</title>
        <authorList>
            <person name="Hensen N."/>
            <person name="Bonometti L."/>
            <person name="Westerberg I."/>
            <person name="Brannstrom I.O."/>
            <person name="Guillou S."/>
            <person name="Cros-Aarteil S."/>
            <person name="Calhoun S."/>
            <person name="Haridas S."/>
            <person name="Kuo A."/>
            <person name="Mondo S."/>
            <person name="Pangilinan J."/>
            <person name="Riley R."/>
            <person name="LaButti K."/>
            <person name="Andreopoulos B."/>
            <person name="Lipzen A."/>
            <person name="Chen C."/>
            <person name="Yan M."/>
            <person name="Daum C."/>
            <person name="Ng V."/>
            <person name="Clum A."/>
            <person name="Steindorff A."/>
            <person name="Ohm R.A."/>
            <person name="Martin F."/>
            <person name="Silar P."/>
            <person name="Natvig D.O."/>
            <person name="Lalanne C."/>
            <person name="Gautier V."/>
            <person name="Ament-Velasquez S.L."/>
            <person name="Kruys A."/>
            <person name="Hutchinson M.I."/>
            <person name="Powell A.J."/>
            <person name="Barry K."/>
            <person name="Miller A.N."/>
            <person name="Grigoriev I.V."/>
            <person name="Debuchy R."/>
            <person name="Gladieux P."/>
            <person name="Hiltunen Thoren M."/>
            <person name="Johannesson H."/>
        </authorList>
    </citation>
    <scope>NUCLEOTIDE SEQUENCE</scope>
    <source>
        <strain evidence="9">PSN243</strain>
    </source>
</reference>
<feature type="transmembrane region" description="Helical" evidence="7">
    <location>
        <begin position="295"/>
        <end position="316"/>
    </location>
</feature>
<comment type="subcellular location">
    <subcellularLocation>
        <location evidence="1">Membrane</location>
        <topology evidence="1">Multi-pass membrane protein</topology>
    </subcellularLocation>
</comment>
<feature type="transmembrane region" description="Helical" evidence="7">
    <location>
        <begin position="24"/>
        <end position="43"/>
    </location>
</feature>
<dbReference type="PANTHER" id="PTHR23501:SF102">
    <property type="entry name" value="DRUG TRANSPORTER, PUTATIVE (AFU_ORTHOLOGUE AFUA_3G08530)-RELATED"/>
    <property type="match status" value="1"/>
</dbReference>
<comment type="caution">
    <text evidence="9">The sequence shown here is derived from an EMBL/GenBank/DDBJ whole genome shotgun (WGS) entry which is preliminary data.</text>
</comment>
<dbReference type="EMBL" id="MU865957">
    <property type="protein sequence ID" value="KAK4446374.1"/>
    <property type="molecule type" value="Genomic_DNA"/>
</dbReference>
<dbReference type="PROSITE" id="PS50850">
    <property type="entry name" value="MFS"/>
    <property type="match status" value="1"/>
</dbReference>
<keyword evidence="10" id="KW-1185">Reference proteome</keyword>
<comment type="similarity">
    <text evidence="2">Belongs to the major facilitator superfamily. TCR/Tet family.</text>
</comment>
<evidence type="ECO:0000256" key="2">
    <source>
        <dbReference type="ARBA" id="ARBA00007520"/>
    </source>
</evidence>
<dbReference type="GO" id="GO:0022857">
    <property type="term" value="F:transmembrane transporter activity"/>
    <property type="evidence" value="ECO:0007669"/>
    <property type="project" value="InterPro"/>
</dbReference>
<feature type="transmembrane region" description="Helical" evidence="7">
    <location>
        <begin position="516"/>
        <end position="534"/>
    </location>
</feature>
<evidence type="ECO:0000313" key="9">
    <source>
        <dbReference type="EMBL" id="KAK4446374.1"/>
    </source>
</evidence>
<feature type="transmembrane region" description="Helical" evidence="7">
    <location>
        <begin position="386"/>
        <end position="406"/>
    </location>
</feature>
<feature type="region of interest" description="Disordered" evidence="6">
    <location>
        <begin position="1"/>
        <end position="21"/>
    </location>
</feature>
<protein>
    <submittedName>
        <fullName evidence="9">Major facilitator superfamily domain-containing protein</fullName>
    </submittedName>
</protein>
<keyword evidence="5 7" id="KW-0472">Membrane</keyword>
<feature type="transmembrane region" description="Helical" evidence="7">
    <location>
        <begin position="180"/>
        <end position="200"/>
    </location>
</feature>
<dbReference type="InterPro" id="IPR011701">
    <property type="entry name" value="MFS"/>
</dbReference>
<feature type="domain" description="Major facilitator superfamily (MFS) profile" evidence="8">
    <location>
        <begin position="27"/>
        <end position="551"/>
    </location>
</feature>
<dbReference type="SUPFAM" id="SSF103473">
    <property type="entry name" value="MFS general substrate transporter"/>
    <property type="match status" value="1"/>
</dbReference>
<evidence type="ECO:0000259" key="8">
    <source>
        <dbReference type="PROSITE" id="PS50850"/>
    </source>
</evidence>
<organism evidence="9 10">
    <name type="scientific">Podospora aff. communis PSN243</name>
    <dbReference type="NCBI Taxonomy" id="3040156"/>
    <lineage>
        <taxon>Eukaryota</taxon>
        <taxon>Fungi</taxon>
        <taxon>Dikarya</taxon>
        <taxon>Ascomycota</taxon>
        <taxon>Pezizomycotina</taxon>
        <taxon>Sordariomycetes</taxon>
        <taxon>Sordariomycetidae</taxon>
        <taxon>Sordariales</taxon>
        <taxon>Podosporaceae</taxon>
        <taxon>Podospora</taxon>
    </lineage>
</organism>
<dbReference type="Pfam" id="PF07690">
    <property type="entry name" value="MFS_1"/>
    <property type="match status" value="1"/>
</dbReference>
<dbReference type="PANTHER" id="PTHR23501">
    <property type="entry name" value="MAJOR FACILITATOR SUPERFAMILY"/>
    <property type="match status" value="1"/>
</dbReference>
<dbReference type="InterPro" id="IPR020846">
    <property type="entry name" value="MFS_dom"/>
</dbReference>
<gene>
    <name evidence="9" type="ORF">QBC34DRAFT_486816</name>
</gene>
<dbReference type="PRINTS" id="PR01036">
    <property type="entry name" value="TCRTETB"/>
</dbReference>
<evidence type="ECO:0000256" key="5">
    <source>
        <dbReference type="ARBA" id="ARBA00023136"/>
    </source>
</evidence>
<dbReference type="AlphaFoldDB" id="A0AAV9GC07"/>
<evidence type="ECO:0000313" key="10">
    <source>
        <dbReference type="Proteomes" id="UP001321760"/>
    </source>
</evidence>
<dbReference type="GO" id="GO:0005886">
    <property type="term" value="C:plasma membrane"/>
    <property type="evidence" value="ECO:0007669"/>
    <property type="project" value="TreeGrafter"/>
</dbReference>
<dbReference type="Gene3D" id="1.20.1250.20">
    <property type="entry name" value="MFS general substrate transporter like domains"/>
    <property type="match status" value="1"/>
</dbReference>
<evidence type="ECO:0000256" key="1">
    <source>
        <dbReference type="ARBA" id="ARBA00004141"/>
    </source>
</evidence>
<feature type="transmembrane region" description="Helical" evidence="7">
    <location>
        <begin position="361"/>
        <end position="380"/>
    </location>
</feature>
<feature type="transmembrane region" description="Helical" evidence="7">
    <location>
        <begin position="118"/>
        <end position="142"/>
    </location>
</feature>
<accession>A0AAV9GC07</accession>
<evidence type="ECO:0000256" key="7">
    <source>
        <dbReference type="SAM" id="Phobius"/>
    </source>
</evidence>
<dbReference type="InterPro" id="IPR036259">
    <property type="entry name" value="MFS_trans_sf"/>
</dbReference>
<feature type="compositionally biased region" description="Polar residues" evidence="6">
    <location>
        <begin position="1"/>
        <end position="10"/>
    </location>
</feature>